<sequence>MGIGGSRTPAVHRGARILDAISSGAATTPAALIGLLGLPKSSMADLLSTLEEVGFVARGADGDLHMGRRWSDISDPNALAHNLFRACTTPDLEGHTISLVQLFGNQVVFVDVHLGRLPLPLTPRPGQRAPAASCAGAAAILSAMTPEEAAETVSAAAAHLGLTADDVQRCLQLRHRHRRKVYESQSPQMGRQLACSVPGTGFALTLHVPDRWPEPSTLKAARALNAATNAY</sequence>
<protein>
    <submittedName>
        <fullName evidence="4">Helix-turn-helix domain-containing protein</fullName>
    </submittedName>
</protein>
<dbReference type="Gene3D" id="3.30.450.40">
    <property type="match status" value="1"/>
</dbReference>
<dbReference type="GO" id="GO:0045892">
    <property type="term" value="P:negative regulation of DNA-templated transcription"/>
    <property type="evidence" value="ECO:0007669"/>
    <property type="project" value="TreeGrafter"/>
</dbReference>
<dbReference type="RefSeq" id="WP_142550735.1">
    <property type="nucleotide sequence ID" value="NZ_VIFX01000003.1"/>
</dbReference>
<evidence type="ECO:0000313" key="4">
    <source>
        <dbReference type="EMBL" id="TQR88130.1"/>
    </source>
</evidence>
<dbReference type="GO" id="GO:0003677">
    <property type="term" value="F:DNA binding"/>
    <property type="evidence" value="ECO:0007669"/>
    <property type="project" value="InterPro"/>
</dbReference>
<feature type="domain" description="HTH iclR-type" evidence="3">
    <location>
        <begin position="8"/>
        <end position="68"/>
    </location>
</feature>
<dbReference type="Pfam" id="PF09339">
    <property type="entry name" value="HTH_IclR"/>
    <property type="match status" value="1"/>
</dbReference>
<organism evidence="4 5">
    <name type="scientific">Mycolicibacterium hodleri</name>
    <dbReference type="NCBI Taxonomy" id="49897"/>
    <lineage>
        <taxon>Bacteria</taxon>
        <taxon>Bacillati</taxon>
        <taxon>Actinomycetota</taxon>
        <taxon>Actinomycetes</taxon>
        <taxon>Mycobacteriales</taxon>
        <taxon>Mycobacteriaceae</taxon>
        <taxon>Mycolicibacterium</taxon>
    </lineage>
</organism>
<name>A0A544W7B4_9MYCO</name>
<dbReference type="InterPro" id="IPR036390">
    <property type="entry name" value="WH_DNA-bd_sf"/>
</dbReference>
<dbReference type="PROSITE" id="PS51077">
    <property type="entry name" value="HTH_ICLR"/>
    <property type="match status" value="1"/>
</dbReference>
<comment type="caution">
    <text evidence="4">The sequence shown here is derived from an EMBL/GenBank/DDBJ whole genome shotgun (WGS) entry which is preliminary data.</text>
</comment>
<accession>A0A544W7B4</accession>
<dbReference type="InterPro" id="IPR036388">
    <property type="entry name" value="WH-like_DNA-bd_sf"/>
</dbReference>
<reference evidence="4 5" key="1">
    <citation type="submission" date="2018-10" db="EMBL/GenBank/DDBJ databases">
        <title>Draft genome of Mycobacterium hodleri strain B.</title>
        <authorList>
            <person name="Amande T.J."/>
            <person name="Mcgenity T.J."/>
        </authorList>
    </citation>
    <scope>NUCLEOTIDE SEQUENCE [LARGE SCALE GENOMIC DNA]</scope>
    <source>
        <strain evidence="4 5">B</strain>
    </source>
</reference>
<dbReference type="GO" id="GO:0003700">
    <property type="term" value="F:DNA-binding transcription factor activity"/>
    <property type="evidence" value="ECO:0007669"/>
    <property type="project" value="TreeGrafter"/>
</dbReference>
<evidence type="ECO:0000256" key="2">
    <source>
        <dbReference type="ARBA" id="ARBA00023163"/>
    </source>
</evidence>
<gene>
    <name evidence="4" type="ORF">D8S82_03480</name>
</gene>
<dbReference type="AlphaFoldDB" id="A0A544W7B4"/>
<keyword evidence="1" id="KW-0805">Transcription regulation</keyword>
<dbReference type="InterPro" id="IPR050707">
    <property type="entry name" value="HTH_MetabolicPath_Reg"/>
</dbReference>
<dbReference type="PANTHER" id="PTHR30136:SF24">
    <property type="entry name" value="HTH-TYPE TRANSCRIPTIONAL REPRESSOR ALLR"/>
    <property type="match status" value="1"/>
</dbReference>
<dbReference type="InterPro" id="IPR005471">
    <property type="entry name" value="Tscrpt_reg_IclR_N"/>
</dbReference>
<dbReference type="Gene3D" id="1.10.10.10">
    <property type="entry name" value="Winged helix-like DNA-binding domain superfamily/Winged helix DNA-binding domain"/>
    <property type="match status" value="1"/>
</dbReference>
<dbReference type="EMBL" id="VIFX01000003">
    <property type="protein sequence ID" value="TQR88130.1"/>
    <property type="molecule type" value="Genomic_DNA"/>
</dbReference>
<keyword evidence="2" id="KW-0804">Transcription</keyword>
<evidence type="ECO:0000259" key="3">
    <source>
        <dbReference type="PROSITE" id="PS51077"/>
    </source>
</evidence>
<dbReference type="Proteomes" id="UP000315759">
    <property type="component" value="Unassembled WGS sequence"/>
</dbReference>
<evidence type="ECO:0000256" key="1">
    <source>
        <dbReference type="ARBA" id="ARBA00023015"/>
    </source>
</evidence>
<evidence type="ECO:0000313" key="5">
    <source>
        <dbReference type="Proteomes" id="UP000315759"/>
    </source>
</evidence>
<keyword evidence="5" id="KW-1185">Reference proteome</keyword>
<dbReference type="PANTHER" id="PTHR30136">
    <property type="entry name" value="HELIX-TURN-HELIX TRANSCRIPTIONAL REGULATOR, ICLR FAMILY"/>
    <property type="match status" value="1"/>
</dbReference>
<dbReference type="SUPFAM" id="SSF46785">
    <property type="entry name" value="Winged helix' DNA-binding domain"/>
    <property type="match status" value="1"/>
</dbReference>
<dbReference type="SUPFAM" id="SSF55781">
    <property type="entry name" value="GAF domain-like"/>
    <property type="match status" value="1"/>
</dbReference>
<proteinExistence type="predicted"/>
<dbReference type="InterPro" id="IPR029016">
    <property type="entry name" value="GAF-like_dom_sf"/>
</dbReference>